<feature type="region of interest" description="Disordered" evidence="1">
    <location>
        <begin position="401"/>
        <end position="425"/>
    </location>
</feature>
<organism evidence="2 3">
    <name type="scientific">Volvox reticuliferus</name>
    <dbReference type="NCBI Taxonomy" id="1737510"/>
    <lineage>
        <taxon>Eukaryota</taxon>
        <taxon>Viridiplantae</taxon>
        <taxon>Chlorophyta</taxon>
        <taxon>core chlorophytes</taxon>
        <taxon>Chlorophyceae</taxon>
        <taxon>CS clade</taxon>
        <taxon>Chlamydomonadales</taxon>
        <taxon>Volvocaceae</taxon>
        <taxon>Volvox</taxon>
    </lineage>
</organism>
<feature type="compositionally biased region" description="Gly residues" evidence="1">
    <location>
        <begin position="838"/>
        <end position="847"/>
    </location>
</feature>
<feature type="compositionally biased region" description="Basic and acidic residues" evidence="1">
    <location>
        <begin position="351"/>
        <end position="364"/>
    </location>
</feature>
<feature type="region of interest" description="Disordered" evidence="1">
    <location>
        <begin position="933"/>
        <end position="960"/>
    </location>
</feature>
<dbReference type="Proteomes" id="UP000747110">
    <property type="component" value="Unassembled WGS sequence"/>
</dbReference>
<evidence type="ECO:0000256" key="1">
    <source>
        <dbReference type="SAM" id="MobiDB-lite"/>
    </source>
</evidence>
<dbReference type="EMBL" id="BNCP01000051">
    <property type="protein sequence ID" value="GIL89527.1"/>
    <property type="molecule type" value="Genomic_DNA"/>
</dbReference>
<feature type="region of interest" description="Disordered" evidence="1">
    <location>
        <begin position="150"/>
        <end position="170"/>
    </location>
</feature>
<feature type="region of interest" description="Disordered" evidence="1">
    <location>
        <begin position="664"/>
        <end position="687"/>
    </location>
</feature>
<feature type="compositionally biased region" description="Polar residues" evidence="1">
    <location>
        <begin position="413"/>
        <end position="425"/>
    </location>
</feature>
<sequence>MLGSPRVFSREIAAASLTAPGQASTVCGDGGDVYGEAALVAAVAVAAAASGSCSTQHTHSSSQLDLPVPYQNCAEAAALLLSSSPPHPHQQLHSVLLQARANRLSSCGAPVDLPLPSPPSPNSGPLLMTAALAPALVCPVSPKLRPGACTAARKPGMSPGVGSSSIQTPTPVVSTSSITKAVSDGLTGSCSVQSQKLLGSEVLDNITGSGEGQVPVPLRPPSATSLASNATPQAFTVVGEKGRGNNGGGAGLGVSPFCGNGPDLLQQQPPLRGATATPGGITPWPLVSGQNDPDMEPQLLLPQHATSNRQGQVLESGECGYSDAGPEYAVSLEQPRQQRLRRHSQGGQWRHLQDATRHDSRGPADRSLPLGDALYILPVSPVYSAQEALGATSVSSVACSSSMRDTAGHPGVSSDNGGQASTTAESAVAARSLPLAQGPFGIFIGECGGANDNDDKALLATLPLAVAPPSRLVAPCQVLSPEQQQHVEAVLPACMERLGAGSMRPQPLLAVGSSAAAGSADALVGHWLSQSVPSSILVRVEEGRETGEINNLCGTEGSAAAGHGSTSRAAVVVISTANGCADRAASAAFAAAKDAYTRFGDSCPEEVLRVVMESAILDEQMDGVTEQQLQQQSVQQQHVGSPAAPLSSVGAGVGFRQRCEEGQEEPCQGAVSHSRRTGEQQQQQHVIQAPAIASELVGMDVVASGSPSTAGALGGAGSSRRGDLGAAAMSAFAGPNAWSSSAAAALGAPVYLRTSSRCLGQESSSPSRCGYSSDEAGIMDGDAGRNGGDDGDGVIGDTGLTAGGGPGGSSGVQRRRRNVQAGSPGAQAPGDSDDPDGDGYGVYGMHGGASPLQEYGSVYESATHDDMDEHGDDEEGVPLGRSNTIIRHLAGALVRSRMRASASAAAGAASATGWPLTHAAAVHTQCVSGPPSAAPMGVAQRPGVSRKVPPGVAGVGSSPRQCIRSHPQHVHDHQQHQHSIPANAKGLSNLRADGPGGGGHAKQGTLPSPLAAGVDQQLRQLLRGGAAQRNRASGENIVQQSTVQELLQ</sequence>
<proteinExistence type="predicted"/>
<protein>
    <submittedName>
        <fullName evidence="2">Uncharacterized protein</fullName>
    </submittedName>
</protein>
<feature type="region of interest" description="Disordered" evidence="1">
    <location>
        <begin position="985"/>
        <end position="1009"/>
    </location>
</feature>
<reference evidence="2" key="1">
    <citation type="journal article" date="2021" name="Proc. Natl. Acad. Sci. U.S.A.">
        <title>Three genomes in the algal genus Volvox reveal the fate of a haploid sex-determining region after a transition to homothallism.</title>
        <authorList>
            <person name="Yamamoto K."/>
            <person name="Hamaji T."/>
            <person name="Kawai-Toyooka H."/>
            <person name="Matsuzaki R."/>
            <person name="Takahashi F."/>
            <person name="Nishimura Y."/>
            <person name="Kawachi M."/>
            <person name="Noguchi H."/>
            <person name="Minakuchi Y."/>
            <person name="Umen J.G."/>
            <person name="Toyoda A."/>
            <person name="Nozaki H."/>
        </authorList>
    </citation>
    <scope>NUCLEOTIDE SEQUENCE</scope>
    <source>
        <strain evidence="2">NIES-3786</strain>
    </source>
</reference>
<name>A0A8J4D5F8_9CHLO</name>
<evidence type="ECO:0000313" key="2">
    <source>
        <dbReference type="EMBL" id="GIL89527.1"/>
    </source>
</evidence>
<keyword evidence="3" id="KW-1185">Reference proteome</keyword>
<feature type="region of interest" description="Disordered" evidence="1">
    <location>
        <begin position="260"/>
        <end position="298"/>
    </location>
</feature>
<comment type="caution">
    <text evidence="2">The sequence shown here is derived from an EMBL/GenBank/DDBJ whole genome shotgun (WGS) entry which is preliminary data.</text>
</comment>
<feature type="region of interest" description="Disordered" evidence="1">
    <location>
        <begin position="757"/>
        <end position="853"/>
    </location>
</feature>
<dbReference type="AlphaFoldDB" id="A0A8J4D5F8"/>
<dbReference type="OrthoDB" id="526228at2759"/>
<gene>
    <name evidence="2" type="ORF">Vretifemale_17353</name>
</gene>
<feature type="compositionally biased region" description="Polar residues" evidence="1">
    <location>
        <begin position="757"/>
        <end position="767"/>
    </location>
</feature>
<feature type="compositionally biased region" description="Gly residues" evidence="1">
    <location>
        <begin position="793"/>
        <end position="810"/>
    </location>
</feature>
<accession>A0A8J4D5F8</accession>
<feature type="region of interest" description="Disordered" evidence="1">
    <location>
        <begin position="334"/>
        <end position="366"/>
    </location>
</feature>
<evidence type="ECO:0000313" key="3">
    <source>
        <dbReference type="Proteomes" id="UP000747110"/>
    </source>
</evidence>